<evidence type="ECO:0000313" key="8">
    <source>
        <dbReference type="EMBL" id="KAF2083822.1"/>
    </source>
</evidence>
<keyword evidence="4" id="KW-0560">Oxidoreductase</keyword>
<keyword evidence="5" id="KW-0503">Monooxygenase</keyword>
<keyword evidence="9" id="KW-1185">Reference proteome</keyword>
<evidence type="ECO:0000256" key="2">
    <source>
        <dbReference type="ARBA" id="ARBA00022630"/>
    </source>
</evidence>
<dbReference type="SUPFAM" id="SSF54373">
    <property type="entry name" value="FAD-linked reductases, C-terminal domain"/>
    <property type="match status" value="1"/>
</dbReference>
<evidence type="ECO:0000256" key="3">
    <source>
        <dbReference type="ARBA" id="ARBA00022827"/>
    </source>
</evidence>
<evidence type="ECO:0000256" key="1">
    <source>
        <dbReference type="ARBA" id="ARBA00007992"/>
    </source>
</evidence>
<dbReference type="CDD" id="cd02231">
    <property type="entry name" value="cupin_BLL6423-like"/>
    <property type="match status" value="1"/>
</dbReference>
<dbReference type="GO" id="GO:0004497">
    <property type="term" value="F:monooxygenase activity"/>
    <property type="evidence" value="ECO:0007669"/>
    <property type="project" value="UniProtKB-KW"/>
</dbReference>
<proteinExistence type="inferred from homology"/>
<keyword evidence="3" id="KW-0274">FAD</keyword>
<dbReference type="InterPro" id="IPR014710">
    <property type="entry name" value="RmlC-like_jellyroll"/>
</dbReference>
<dbReference type="InterPro" id="IPR011051">
    <property type="entry name" value="RmlC_Cupin_sf"/>
</dbReference>
<dbReference type="Proteomes" id="UP000799776">
    <property type="component" value="Unassembled WGS sequence"/>
</dbReference>
<dbReference type="Pfam" id="PF06314">
    <property type="entry name" value="ADC"/>
    <property type="match status" value="1"/>
</dbReference>
<dbReference type="AlphaFoldDB" id="A0A9P4LTI6"/>
<feature type="compositionally biased region" description="Low complexity" evidence="6">
    <location>
        <begin position="19"/>
        <end position="36"/>
    </location>
</feature>
<dbReference type="Gene3D" id="3.50.50.60">
    <property type="entry name" value="FAD/NAD(P)-binding domain"/>
    <property type="match status" value="1"/>
</dbReference>
<evidence type="ECO:0000313" key="9">
    <source>
        <dbReference type="Proteomes" id="UP000799776"/>
    </source>
</evidence>
<protein>
    <submittedName>
        <fullName evidence="8">FAD-binding domain-containing protein</fullName>
    </submittedName>
</protein>
<evidence type="ECO:0000256" key="6">
    <source>
        <dbReference type="SAM" id="MobiDB-lite"/>
    </source>
</evidence>
<feature type="domain" description="FAD-binding" evidence="7">
    <location>
        <begin position="329"/>
        <end position="400"/>
    </location>
</feature>
<evidence type="ECO:0000256" key="4">
    <source>
        <dbReference type="ARBA" id="ARBA00023002"/>
    </source>
</evidence>
<evidence type="ECO:0000256" key="5">
    <source>
        <dbReference type="ARBA" id="ARBA00023033"/>
    </source>
</evidence>
<dbReference type="PANTHER" id="PTHR13789:SF261">
    <property type="entry name" value="HYDROXYLASE, PUTATIVE (AFU_ORTHOLOGUE AFUA_7G00590)-RELATED"/>
    <property type="match status" value="1"/>
</dbReference>
<dbReference type="InterPro" id="IPR010451">
    <property type="entry name" value="Acetoacetate_decarboxylase"/>
</dbReference>
<evidence type="ECO:0000259" key="7">
    <source>
        <dbReference type="Pfam" id="PF01494"/>
    </source>
</evidence>
<reference evidence="8" key="1">
    <citation type="journal article" date="2020" name="Stud. Mycol.">
        <title>101 Dothideomycetes genomes: a test case for predicting lifestyles and emergence of pathogens.</title>
        <authorList>
            <person name="Haridas S."/>
            <person name="Albert R."/>
            <person name="Binder M."/>
            <person name="Bloem J."/>
            <person name="Labutti K."/>
            <person name="Salamov A."/>
            <person name="Andreopoulos B."/>
            <person name="Baker S."/>
            <person name="Barry K."/>
            <person name="Bills G."/>
            <person name="Bluhm B."/>
            <person name="Cannon C."/>
            <person name="Castanera R."/>
            <person name="Culley D."/>
            <person name="Daum C."/>
            <person name="Ezra D."/>
            <person name="Gonzalez J."/>
            <person name="Henrissat B."/>
            <person name="Kuo A."/>
            <person name="Liang C."/>
            <person name="Lipzen A."/>
            <person name="Lutzoni F."/>
            <person name="Magnuson J."/>
            <person name="Mondo S."/>
            <person name="Nolan M."/>
            <person name="Ohm R."/>
            <person name="Pangilinan J."/>
            <person name="Park H.-J."/>
            <person name="Ramirez L."/>
            <person name="Alfaro M."/>
            <person name="Sun H."/>
            <person name="Tritt A."/>
            <person name="Yoshinaga Y."/>
            <person name="Zwiers L.-H."/>
            <person name="Turgeon B."/>
            <person name="Goodwin S."/>
            <person name="Spatafora J."/>
            <person name="Crous P."/>
            <person name="Grigoriev I."/>
        </authorList>
    </citation>
    <scope>NUCLEOTIDE SEQUENCE</scope>
    <source>
        <strain evidence="8">CBS 121410</strain>
    </source>
</reference>
<accession>A0A9P4LTI6</accession>
<feature type="region of interest" description="Disordered" evidence="6">
    <location>
        <begin position="1"/>
        <end position="44"/>
    </location>
</feature>
<dbReference type="SUPFAM" id="SSF160104">
    <property type="entry name" value="Acetoacetate decarboxylase-like"/>
    <property type="match status" value="1"/>
</dbReference>
<dbReference type="SUPFAM" id="SSF51182">
    <property type="entry name" value="RmlC-like cupins"/>
    <property type="match status" value="1"/>
</dbReference>
<dbReference type="InterPro" id="IPR023375">
    <property type="entry name" value="ADC_dom_sf"/>
</dbReference>
<dbReference type="PANTHER" id="PTHR13789">
    <property type="entry name" value="MONOOXYGENASE"/>
    <property type="match status" value="1"/>
</dbReference>
<dbReference type="OrthoDB" id="1047367at2759"/>
<dbReference type="EMBL" id="ML978756">
    <property type="protein sequence ID" value="KAF2083822.1"/>
    <property type="molecule type" value="Genomic_DNA"/>
</dbReference>
<sequence length="875" mass="95941">MPILSAARAPNPTRKEKANSAIKSNSANNANTTNSKEPNRERGGAPLNIVISGAGIGGLCAAVLLRQQGHRVIVLEKSAAATETGAAVHLAPNANGVLRRMGLDAEAVGANRTMRITEYTPSGDLVRTIDVEAASRMWQHPWLLCHRIHLHQELTRIATAPEGKGRAVELRKKSRVVDVETETATVVLENGERVVGDVVSLSRSAIPSCQVRARPSGSCTFRFLVTRQAILDDPRTAKYGQTDGELILQMGRDRRVVMYPCNNNTLMNFVCIHPASCSESGDIGNYNQGGHKNKLLEIYTGWDPSLIALLEKADPDSLKVWELLDMDPLPTWVSGRLCLLGDAAHPFLPHQGQGAGQAIEDAAALAVVLPLGTTAEEVAERLQLYQECRYERATKIQDFSRLAGSVSPEEGLDVIEHTDYNFGHDEWDSATDRFRRWKWAKRPDMYWRQPIAFGPMPGPRQDFEGRPRRAEHSTSVTASMKFKTSRTVLQNLFPTKAFAFKSPGTVAYASFSQTTLDKMDWLGGGGYNHFGLYIHGVQYTKQNGEVVNGTYMPILFESLADPIVSGREELGMPKLYCSLDVHRRVNSYRLRAGWQGASFCDMALEDLEPLDVSEETGTFGGEADDGIMVYRYIPDVGNRGRAVSEHAVFVPHAQESKVVPTRVQQGYRAGKASIAFDAMDWKALPTLHHVVERLAEIPIYEVVGGKVVEAVGVPDINLRPIKRFITGHDPDGKKIFSDKMEEEVPMKALPDSAGFGLCYATKGFTIQIQEDADISTYQSYLGALPGITISNGSVMRVVDMMPGALSPMHRTVSLDYGVVIEGEVMLELGSGEKRVLSSTSWARMLYVLLPTEAIVVGGKTLGETTHTIPGVKASE</sequence>
<dbReference type="Gene3D" id="2.60.120.10">
    <property type="entry name" value="Jelly Rolls"/>
    <property type="match status" value="1"/>
</dbReference>
<keyword evidence="2" id="KW-0285">Flavoprotein</keyword>
<dbReference type="Pfam" id="PF01494">
    <property type="entry name" value="FAD_binding_3"/>
    <property type="match status" value="2"/>
</dbReference>
<name>A0A9P4LTI6_9PEZI</name>
<dbReference type="GO" id="GO:0071949">
    <property type="term" value="F:FAD binding"/>
    <property type="evidence" value="ECO:0007669"/>
    <property type="project" value="InterPro"/>
</dbReference>
<feature type="domain" description="FAD-binding" evidence="7">
    <location>
        <begin position="49"/>
        <end position="117"/>
    </location>
</feature>
<comment type="caution">
    <text evidence="8">The sequence shown here is derived from an EMBL/GenBank/DDBJ whole genome shotgun (WGS) entry which is preliminary data.</text>
</comment>
<dbReference type="InterPro" id="IPR050493">
    <property type="entry name" value="FAD-dep_Monooxygenase_BioMet"/>
</dbReference>
<comment type="similarity">
    <text evidence="1">Belongs to the paxM FAD-dependent monooxygenase family.</text>
</comment>
<dbReference type="GO" id="GO:0016829">
    <property type="term" value="F:lyase activity"/>
    <property type="evidence" value="ECO:0007669"/>
    <property type="project" value="InterPro"/>
</dbReference>
<gene>
    <name evidence="8" type="ORF">K490DRAFT_50671</name>
</gene>
<organism evidence="8 9">
    <name type="scientific">Saccharata proteae CBS 121410</name>
    <dbReference type="NCBI Taxonomy" id="1314787"/>
    <lineage>
        <taxon>Eukaryota</taxon>
        <taxon>Fungi</taxon>
        <taxon>Dikarya</taxon>
        <taxon>Ascomycota</taxon>
        <taxon>Pezizomycotina</taxon>
        <taxon>Dothideomycetes</taxon>
        <taxon>Dothideomycetes incertae sedis</taxon>
        <taxon>Botryosphaeriales</taxon>
        <taxon>Saccharataceae</taxon>
        <taxon>Saccharata</taxon>
    </lineage>
</organism>
<dbReference type="InterPro" id="IPR002938">
    <property type="entry name" value="FAD-bd"/>
</dbReference>
<dbReference type="Gene3D" id="2.40.400.10">
    <property type="entry name" value="Acetoacetate decarboxylase-like"/>
    <property type="match status" value="1"/>
</dbReference>
<dbReference type="InterPro" id="IPR036188">
    <property type="entry name" value="FAD/NAD-bd_sf"/>
</dbReference>
<dbReference type="PRINTS" id="PR00420">
    <property type="entry name" value="RNGMNOXGNASE"/>
</dbReference>
<dbReference type="SUPFAM" id="SSF51905">
    <property type="entry name" value="FAD/NAD(P)-binding domain"/>
    <property type="match status" value="1"/>
</dbReference>